<keyword evidence="5" id="KW-1185">Reference proteome</keyword>
<dbReference type="eggNOG" id="arCOG01757">
    <property type="taxonomic scope" value="Archaea"/>
</dbReference>
<evidence type="ECO:0000313" key="5">
    <source>
        <dbReference type="Proteomes" id="UP000011680"/>
    </source>
</evidence>
<feature type="domain" description="D-isomer specific 2-hydroxyacid dehydrogenase NAD-binding" evidence="3">
    <location>
        <begin position="5"/>
        <end position="45"/>
    </location>
</feature>
<dbReference type="InterPro" id="IPR006140">
    <property type="entry name" value="D-isomer_DH_NAD-bd"/>
</dbReference>
<protein>
    <submittedName>
        <fullName evidence="4">Glyoxylate reductase (NADP(+))</fullName>
    </submittedName>
</protein>
<dbReference type="Gene3D" id="3.40.50.720">
    <property type="entry name" value="NAD(P)-binding Rossmann-like Domain"/>
    <property type="match status" value="1"/>
</dbReference>
<organism evidence="4 5">
    <name type="scientific">Halococcus thailandensis JCM 13552</name>
    <dbReference type="NCBI Taxonomy" id="1227457"/>
    <lineage>
        <taxon>Archaea</taxon>
        <taxon>Methanobacteriati</taxon>
        <taxon>Methanobacteriota</taxon>
        <taxon>Stenosarchaea group</taxon>
        <taxon>Halobacteria</taxon>
        <taxon>Halobacteriales</taxon>
        <taxon>Halococcaceae</taxon>
        <taxon>Halococcus</taxon>
    </lineage>
</organism>
<evidence type="ECO:0000313" key="4">
    <source>
        <dbReference type="EMBL" id="EMA54720.1"/>
    </source>
</evidence>
<evidence type="ECO:0000256" key="2">
    <source>
        <dbReference type="ARBA" id="ARBA00023027"/>
    </source>
</evidence>
<comment type="caution">
    <text evidence="4">The sequence shown here is derived from an EMBL/GenBank/DDBJ whole genome shotgun (WGS) entry which is preliminary data.</text>
</comment>
<dbReference type="AlphaFoldDB" id="M0NDF2"/>
<name>M0NDF2_9EURY</name>
<dbReference type="EMBL" id="AOMF01000133">
    <property type="protein sequence ID" value="EMA54720.1"/>
    <property type="molecule type" value="Genomic_DNA"/>
</dbReference>
<keyword evidence="2" id="KW-0520">NAD</keyword>
<dbReference type="InterPro" id="IPR036291">
    <property type="entry name" value="NAD(P)-bd_dom_sf"/>
</dbReference>
<proteinExistence type="predicted"/>
<keyword evidence="1" id="KW-0560">Oxidoreductase</keyword>
<reference evidence="4 5" key="1">
    <citation type="journal article" date="2014" name="PLoS Genet.">
        <title>Phylogenetically driven sequencing of extremely halophilic archaea reveals strategies for static and dynamic osmo-response.</title>
        <authorList>
            <person name="Becker E.A."/>
            <person name="Seitzer P.M."/>
            <person name="Tritt A."/>
            <person name="Larsen D."/>
            <person name="Krusor M."/>
            <person name="Yao A.I."/>
            <person name="Wu D."/>
            <person name="Madern D."/>
            <person name="Eisen J.A."/>
            <person name="Darling A.E."/>
            <person name="Facciotti M.T."/>
        </authorList>
    </citation>
    <scope>NUCLEOTIDE SEQUENCE [LARGE SCALE GENOMIC DNA]</scope>
    <source>
        <strain evidence="4 5">JCM 13552</strain>
    </source>
</reference>
<dbReference type="PANTHER" id="PTHR43333">
    <property type="entry name" value="2-HACID_DH_C DOMAIN-CONTAINING PROTEIN"/>
    <property type="match status" value="1"/>
</dbReference>
<sequence length="53" mass="5703">MFHHEQSALVDALASASLAGAALDVFETEPLPDESPLWTMATVIVACRSNYII</sequence>
<evidence type="ECO:0000259" key="3">
    <source>
        <dbReference type="Pfam" id="PF02826"/>
    </source>
</evidence>
<dbReference type="STRING" id="1227457.C451_06055"/>
<dbReference type="PATRIC" id="fig|1227457.3.peg.1066"/>
<gene>
    <name evidence="4" type="ORF">C451_06055</name>
</gene>
<accession>M0NDF2</accession>
<dbReference type="SUPFAM" id="SSF51735">
    <property type="entry name" value="NAD(P)-binding Rossmann-fold domains"/>
    <property type="match status" value="1"/>
</dbReference>
<dbReference type="PANTHER" id="PTHR43333:SF1">
    <property type="entry name" value="D-ISOMER SPECIFIC 2-HYDROXYACID DEHYDROGENASE NAD-BINDING DOMAIN-CONTAINING PROTEIN"/>
    <property type="match status" value="1"/>
</dbReference>
<dbReference type="Proteomes" id="UP000011680">
    <property type="component" value="Unassembled WGS sequence"/>
</dbReference>
<dbReference type="Pfam" id="PF02826">
    <property type="entry name" value="2-Hacid_dh_C"/>
    <property type="match status" value="1"/>
</dbReference>
<dbReference type="GO" id="GO:0016491">
    <property type="term" value="F:oxidoreductase activity"/>
    <property type="evidence" value="ECO:0007669"/>
    <property type="project" value="UniProtKB-KW"/>
</dbReference>
<dbReference type="GO" id="GO:0051287">
    <property type="term" value="F:NAD binding"/>
    <property type="evidence" value="ECO:0007669"/>
    <property type="project" value="InterPro"/>
</dbReference>
<evidence type="ECO:0000256" key="1">
    <source>
        <dbReference type="ARBA" id="ARBA00023002"/>
    </source>
</evidence>